<name>A0A836C5B2_9CHLO</name>
<dbReference type="Gene3D" id="2.130.10.10">
    <property type="entry name" value="YVTN repeat-like/Quinoprotein amine dehydrogenase"/>
    <property type="match status" value="1"/>
</dbReference>
<evidence type="ECO:0000256" key="5">
    <source>
        <dbReference type="ARBA" id="ARBA00023125"/>
    </source>
</evidence>
<dbReference type="PANTHER" id="PTHR14773:SF0">
    <property type="entry name" value="WD REPEAT-CONTAINING PROTEIN 76"/>
    <property type="match status" value="1"/>
</dbReference>
<accession>A0A836C5B2</accession>
<reference evidence="8" key="1">
    <citation type="journal article" date="2020" name="bioRxiv">
        <title>Comparative genomics of Chlamydomonas.</title>
        <authorList>
            <person name="Craig R.J."/>
            <person name="Hasan A.R."/>
            <person name="Ness R.W."/>
            <person name="Keightley P.D."/>
        </authorList>
    </citation>
    <scope>NUCLEOTIDE SEQUENCE</scope>
    <source>
        <strain evidence="8">CCAP 11/70</strain>
    </source>
</reference>
<gene>
    <name evidence="8" type="ORF">HYH03_002596</name>
</gene>
<feature type="region of interest" description="Disordered" evidence="7">
    <location>
        <begin position="261"/>
        <end position="287"/>
    </location>
</feature>
<comment type="caution">
    <text evidence="8">The sequence shown here is derived from an EMBL/GenBank/DDBJ whole genome shotgun (WGS) entry which is preliminary data.</text>
</comment>
<evidence type="ECO:0000256" key="4">
    <source>
        <dbReference type="ARBA" id="ARBA00022763"/>
    </source>
</evidence>
<comment type="similarity">
    <text evidence="1">Belongs to the WD repeat DDB2/WDR76 family.</text>
</comment>
<dbReference type="GO" id="GO:0006974">
    <property type="term" value="P:DNA damage response"/>
    <property type="evidence" value="ECO:0007669"/>
    <property type="project" value="UniProtKB-KW"/>
</dbReference>
<dbReference type="InterPro" id="IPR015943">
    <property type="entry name" value="WD40/YVTN_repeat-like_dom_sf"/>
</dbReference>
<evidence type="ECO:0000256" key="6">
    <source>
        <dbReference type="PROSITE-ProRule" id="PRU00221"/>
    </source>
</evidence>
<dbReference type="PROSITE" id="PS00678">
    <property type="entry name" value="WD_REPEATS_1"/>
    <property type="match status" value="1"/>
</dbReference>
<dbReference type="AlphaFoldDB" id="A0A836C5B2"/>
<evidence type="ECO:0000313" key="8">
    <source>
        <dbReference type="EMBL" id="KAG2499659.1"/>
    </source>
</evidence>
<dbReference type="SMART" id="SM00320">
    <property type="entry name" value="WD40"/>
    <property type="match status" value="4"/>
</dbReference>
<keyword evidence="5" id="KW-0238">DNA-binding</keyword>
<evidence type="ECO:0000256" key="1">
    <source>
        <dbReference type="ARBA" id="ARBA00005434"/>
    </source>
</evidence>
<dbReference type="PROSITE" id="PS50082">
    <property type="entry name" value="WD_REPEATS_2"/>
    <property type="match status" value="1"/>
</dbReference>
<keyword evidence="9" id="KW-1185">Reference proteome</keyword>
<dbReference type="Pfam" id="PF00400">
    <property type="entry name" value="WD40"/>
    <property type="match status" value="1"/>
</dbReference>
<dbReference type="OrthoDB" id="9890280at2759"/>
<dbReference type="InterPro" id="IPR050853">
    <property type="entry name" value="WD_repeat_DNA-damage-binding"/>
</dbReference>
<dbReference type="SUPFAM" id="SSF50978">
    <property type="entry name" value="WD40 repeat-like"/>
    <property type="match status" value="1"/>
</dbReference>
<dbReference type="GO" id="GO:0005634">
    <property type="term" value="C:nucleus"/>
    <property type="evidence" value="ECO:0007669"/>
    <property type="project" value="TreeGrafter"/>
</dbReference>
<dbReference type="Proteomes" id="UP000612055">
    <property type="component" value="Unassembled WGS sequence"/>
</dbReference>
<evidence type="ECO:0000256" key="7">
    <source>
        <dbReference type="SAM" id="MobiDB-lite"/>
    </source>
</evidence>
<dbReference type="InterPro" id="IPR001680">
    <property type="entry name" value="WD40_rpt"/>
</dbReference>
<feature type="repeat" description="WD" evidence="6">
    <location>
        <begin position="480"/>
        <end position="508"/>
    </location>
</feature>
<sequence length="683" mass="69119">MAGGVAEQDMPTVEPDVDAHGGSPGSGGDAPSVAKRTSQRRGSGPKATGLPPRPPPPPRTRGGAKPSPAPSPAKAKKPTADHAASEGDASADEDAANGEEDLDKERAALMERNRLMLLQLQIPGLVTGLAAEAKAKGGSRADSAGSGSSRRQASQRGVGSKRARDGSADAEPAPRRVSLRVRGVKADEALAAGIDSETAGGVTLVAGARAKAAATGGDREAAEAEDAAKNKPLHVQDELPFRSENGEEASDAAFLSGLQRQVAGAGRKGGEAEAEEPPVKGHPAGGRDVARLGLKEKDVAKVTKDGTTQLAWLPGSQRLLLAAADKRGHVALWDVDAGEGSAAAETDGVLMFRTHDDHVSGMRWLGPEAAVGAHRLITASYDGSLRALDLGGAGTWLRLPLPAAASGAGADTPEWSALEVAADGRTALLGDPQGGLTLLDLRAPAAVEAVKDEGAEAPSAAARAGVVEAAGSATISDRKVNCLHLEPSGGHLLAAASTDAAVRVWDLRRLRGGGSGSGHGGAAKALSVLQHGASCHAAFWAHDGSKRLLSTSFDDTLRLWADPAGPSAADGSGLTQALSMPHNNQTGRWVVPFRAVWSAACDAALCGNMKRGLDVIHLGTGAGGSGSSKSPKKADKAAADAPGKLLAALSSDFLTAIPSRAAPHPTLPVVVASTSSGRCHVFR</sequence>
<dbReference type="InterPro" id="IPR019775">
    <property type="entry name" value="WD40_repeat_CS"/>
</dbReference>
<feature type="compositionally biased region" description="Acidic residues" evidence="7">
    <location>
        <begin position="89"/>
        <end position="102"/>
    </location>
</feature>
<dbReference type="PANTHER" id="PTHR14773">
    <property type="entry name" value="WD REPEAT-CONTAINING PROTEIN 76"/>
    <property type="match status" value="1"/>
</dbReference>
<protein>
    <submittedName>
        <fullName evidence="8">Uncharacterized protein</fullName>
    </submittedName>
</protein>
<dbReference type="EMBL" id="JAEHOE010000006">
    <property type="protein sequence ID" value="KAG2499659.1"/>
    <property type="molecule type" value="Genomic_DNA"/>
</dbReference>
<keyword evidence="2 6" id="KW-0853">WD repeat</keyword>
<keyword evidence="3" id="KW-0677">Repeat</keyword>
<feature type="compositionally biased region" description="Low complexity" evidence="7">
    <location>
        <begin position="136"/>
        <end position="160"/>
    </location>
</feature>
<feature type="region of interest" description="Disordered" evidence="7">
    <location>
        <begin position="132"/>
        <end position="180"/>
    </location>
</feature>
<keyword evidence="4" id="KW-0227">DNA damage</keyword>
<evidence type="ECO:0000256" key="2">
    <source>
        <dbReference type="ARBA" id="ARBA00022574"/>
    </source>
</evidence>
<proteinExistence type="inferred from homology"/>
<feature type="region of interest" description="Disordered" evidence="7">
    <location>
        <begin position="1"/>
        <end position="107"/>
    </location>
</feature>
<evidence type="ECO:0000313" key="9">
    <source>
        <dbReference type="Proteomes" id="UP000612055"/>
    </source>
</evidence>
<dbReference type="GO" id="GO:2000001">
    <property type="term" value="P:regulation of DNA damage checkpoint"/>
    <property type="evidence" value="ECO:0007669"/>
    <property type="project" value="TreeGrafter"/>
</dbReference>
<organism evidence="8 9">
    <name type="scientific">Edaphochlamys debaryana</name>
    <dbReference type="NCBI Taxonomy" id="47281"/>
    <lineage>
        <taxon>Eukaryota</taxon>
        <taxon>Viridiplantae</taxon>
        <taxon>Chlorophyta</taxon>
        <taxon>core chlorophytes</taxon>
        <taxon>Chlorophyceae</taxon>
        <taxon>CS clade</taxon>
        <taxon>Chlamydomonadales</taxon>
        <taxon>Chlamydomonadales incertae sedis</taxon>
        <taxon>Edaphochlamys</taxon>
    </lineage>
</organism>
<dbReference type="InterPro" id="IPR036322">
    <property type="entry name" value="WD40_repeat_dom_sf"/>
</dbReference>
<evidence type="ECO:0000256" key="3">
    <source>
        <dbReference type="ARBA" id="ARBA00022737"/>
    </source>
</evidence>
<dbReference type="GO" id="GO:0003677">
    <property type="term" value="F:DNA binding"/>
    <property type="evidence" value="ECO:0007669"/>
    <property type="project" value="UniProtKB-KW"/>
</dbReference>